<feature type="signal peptide" evidence="2">
    <location>
        <begin position="1"/>
        <end position="21"/>
    </location>
</feature>
<organism evidence="4 5">
    <name type="scientific">Zymoseptoria brevis</name>
    <dbReference type="NCBI Taxonomy" id="1047168"/>
    <lineage>
        <taxon>Eukaryota</taxon>
        <taxon>Fungi</taxon>
        <taxon>Dikarya</taxon>
        <taxon>Ascomycota</taxon>
        <taxon>Pezizomycotina</taxon>
        <taxon>Dothideomycetes</taxon>
        <taxon>Dothideomycetidae</taxon>
        <taxon>Mycosphaerellales</taxon>
        <taxon>Mycosphaerellaceae</taxon>
        <taxon>Zymoseptoria</taxon>
    </lineage>
</organism>
<accession>A0A0F4G938</accession>
<feature type="region of interest" description="Disordered" evidence="1">
    <location>
        <begin position="39"/>
        <end position="58"/>
    </location>
</feature>
<reference evidence="4 5" key="1">
    <citation type="submission" date="2015-03" db="EMBL/GenBank/DDBJ databases">
        <title>RNA-seq based gene annotation and comparative genomics of four Zymoseptoria species reveal species-specific pathogenicity related genes and transposable element activity.</title>
        <authorList>
            <person name="Grandaubert J."/>
            <person name="Bhattacharyya A."/>
            <person name="Stukenbrock E.H."/>
        </authorList>
    </citation>
    <scope>NUCLEOTIDE SEQUENCE [LARGE SCALE GENOMIC DNA]</scope>
    <source>
        <strain evidence="4 5">Zb18110</strain>
    </source>
</reference>
<proteinExistence type="predicted"/>
<dbReference type="OrthoDB" id="160645at2759"/>
<comment type="caution">
    <text evidence="4">The sequence shown here is derived from an EMBL/GenBank/DDBJ whole genome shotgun (WGS) entry which is preliminary data.</text>
</comment>
<gene>
    <name evidence="4" type="ORF">TI39_contig4239g00007</name>
</gene>
<evidence type="ECO:0000313" key="4">
    <source>
        <dbReference type="EMBL" id="KJX93913.1"/>
    </source>
</evidence>
<dbReference type="Proteomes" id="UP000033647">
    <property type="component" value="Unassembled WGS sequence"/>
</dbReference>
<dbReference type="EMBL" id="LAFY01004198">
    <property type="protein sequence ID" value="KJX93913.1"/>
    <property type="molecule type" value="Genomic_DNA"/>
</dbReference>
<feature type="domain" description="DUF7029" evidence="3">
    <location>
        <begin position="111"/>
        <end position="209"/>
    </location>
</feature>
<evidence type="ECO:0000259" key="3">
    <source>
        <dbReference type="Pfam" id="PF22974"/>
    </source>
</evidence>
<evidence type="ECO:0000313" key="5">
    <source>
        <dbReference type="Proteomes" id="UP000033647"/>
    </source>
</evidence>
<keyword evidence="2" id="KW-0732">Signal</keyword>
<dbReference type="InterPro" id="IPR054293">
    <property type="entry name" value="DUF7029"/>
</dbReference>
<evidence type="ECO:0000256" key="1">
    <source>
        <dbReference type="SAM" id="MobiDB-lite"/>
    </source>
</evidence>
<dbReference type="AlphaFoldDB" id="A0A0F4G938"/>
<feature type="chain" id="PRO_5002468250" description="DUF7029 domain-containing protein" evidence="2">
    <location>
        <begin position="22"/>
        <end position="319"/>
    </location>
</feature>
<protein>
    <recommendedName>
        <fullName evidence="3">DUF7029 domain-containing protein</fullName>
    </recommendedName>
</protein>
<sequence length="319" mass="35789">MKSITASLLSCLAAGVAFAAADSLPTVYSYNQRDVEPLRRTKRTPIAAEPLQGRDAPPHYQSGSHLFPAIHPNLNRRDVQHLHKRQAATLFYSKNGGIYLKDADMVASIDATFHWEAVILDHSASIKNVTCSPDQMSILLDSPQSFQSAKNNWTTGETIVFVSSDKTCHTEFPGQYGYFNTSSVSFNSRSLTATAKGKQISADQAVSEFNVPFHYHIRTIVNHARSIIHHIRSIHCYIRPIVRHDESIIYASCASSDIDDHIEAAIFYNYNDEKIDDHNDVRAIKYHKSGIQLDYHISEAHLHHNLFAAIQLDIHISPL</sequence>
<dbReference type="Pfam" id="PF22974">
    <property type="entry name" value="DUF7029"/>
    <property type="match status" value="1"/>
</dbReference>
<evidence type="ECO:0000256" key="2">
    <source>
        <dbReference type="SAM" id="SignalP"/>
    </source>
</evidence>
<keyword evidence="5" id="KW-1185">Reference proteome</keyword>
<name>A0A0F4G938_9PEZI</name>